<accession>A0A2S7T1N2</accession>
<comment type="caution">
    <text evidence="1">The sequence shown here is derived from an EMBL/GenBank/DDBJ whole genome shotgun (WGS) entry which is preliminary data.</text>
</comment>
<dbReference type="AlphaFoldDB" id="A0A2S7T1N2"/>
<sequence length="68" mass="7786">MPSRNERDKLRKVTKENGPEICWDELLHAQKELNCTLLWLARPLFASSANASFNLKKMRVDVQANCGV</sequence>
<name>A0A2S7T1N2_9BACT</name>
<keyword evidence="2" id="KW-1185">Reference proteome</keyword>
<evidence type="ECO:0000313" key="2">
    <source>
        <dbReference type="Proteomes" id="UP000239872"/>
    </source>
</evidence>
<dbReference type="EMBL" id="PPSL01000001">
    <property type="protein sequence ID" value="PQJ12771.1"/>
    <property type="molecule type" value="Genomic_DNA"/>
</dbReference>
<gene>
    <name evidence="1" type="ORF">CJD36_003210</name>
</gene>
<reference evidence="1 2" key="1">
    <citation type="submission" date="2018-01" db="EMBL/GenBank/DDBJ databases">
        <title>A novel member of the phylum Bacteroidetes isolated from glacier ice.</title>
        <authorList>
            <person name="Liu Q."/>
            <person name="Xin Y.-H."/>
        </authorList>
    </citation>
    <scope>NUCLEOTIDE SEQUENCE [LARGE SCALE GENOMIC DNA]</scope>
    <source>
        <strain evidence="1 2">RB1R16</strain>
    </source>
</reference>
<dbReference type="Proteomes" id="UP000239872">
    <property type="component" value="Unassembled WGS sequence"/>
</dbReference>
<proteinExistence type="predicted"/>
<protein>
    <submittedName>
        <fullName evidence="1">Uncharacterized protein</fullName>
    </submittedName>
</protein>
<organism evidence="1 2">
    <name type="scientific">Flavipsychrobacter stenotrophus</name>
    <dbReference type="NCBI Taxonomy" id="2077091"/>
    <lineage>
        <taxon>Bacteria</taxon>
        <taxon>Pseudomonadati</taxon>
        <taxon>Bacteroidota</taxon>
        <taxon>Chitinophagia</taxon>
        <taxon>Chitinophagales</taxon>
        <taxon>Chitinophagaceae</taxon>
        <taxon>Flavipsychrobacter</taxon>
    </lineage>
</organism>
<evidence type="ECO:0000313" key="1">
    <source>
        <dbReference type="EMBL" id="PQJ12771.1"/>
    </source>
</evidence>